<dbReference type="Proteomes" id="UP000275024">
    <property type="component" value="Unassembled WGS sequence"/>
</dbReference>
<dbReference type="AlphaFoldDB" id="A0A3A9X0F4"/>
<dbReference type="EMBL" id="RBDY01000003">
    <property type="protein sequence ID" value="RKN26022.1"/>
    <property type="molecule type" value="Genomic_DNA"/>
</dbReference>
<accession>A0A3A9X0F4</accession>
<dbReference type="EMBL" id="RBDX01000002">
    <property type="protein sequence ID" value="RKN11927.1"/>
    <property type="molecule type" value="Genomic_DNA"/>
</dbReference>
<organism evidence="1 4">
    <name type="scientific">Streptomyces radicis</name>
    <dbReference type="NCBI Taxonomy" id="1750517"/>
    <lineage>
        <taxon>Bacteria</taxon>
        <taxon>Bacillati</taxon>
        <taxon>Actinomycetota</taxon>
        <taxon>Actinomycetes</taxon>
        <taxon>Kitasatosporales</taxon>
        <taxon>Streptomycetaceae</taxon>
        <taxon>Streptomyces</taxon>
    </lineage>
</organism>
<dbReference type="RefSeq" id="WP_120696032.1">
    <property type="nucleotide sequence ID" value="NZ_RBDX01000002.1"/>
</dbReference>
<evidence type="ECO:0000313" key="2">
    <source>
        <dbReference type="EMBL" id="RKN26022.1"/>
    </source>
</evidence>
<proteinExistence type="predicted"/>
<name>A0A3A9X0F4_9ACTN</name>
<comment type="caution">
    <text evidence="1">The sequence shown here is derived from an EMBL/GenBank/DDBJ whole genome shotgun (WGS) entry which is preliminary data.</text>
</comment>
<reference evidence="3 4" key="1">
    <citation type="submission" date="2018-09" db="EMBL/GenBank/DDBJ databases">
        <title>Streptomyces sp. nov. DS1-2, an endophytic actinomycete isolated from roots of Dendrobium scabrilingue.</title>
        <authorList>
            <person name="Kuncharoen N."/>
            <person name="Kudo T."/>
            <person name="Ohkuma M."/>
            <person name="Yuki M."/>
            <person name="Tanasupawat S."/>
        </authorList>
    </citation>
    <scope>NUCLEOTIDE SEQUENCE [LARGE SCALE GENOMIC DNA]</scope>
    <source>
        <strain evidence="1 4">AZ1-7</strain>
        <strain evidence="2 3">DS1-2</strain>
    </source>
</reference>
<dbReference type="OrthoDB" id="9805171at2"/>
<dbReference type="Proteomes" id="UP000268652">
    <property type="component" value="Unassembled WGS sequence"/>
</dbReference>
<evidence type="ECO:0000313" key="4">
    <source>
        <dbReference type="Proteomes" id="UP000275024"/>
    </source>
</evidence>
<evidence type="ECO:0000313" key="1">
    <source>
        <dbReference type="EMBL" id="RKN11927.1"/>
    </source>
</evidence>
<gene>
    <name evidence="2" type="ORF">D7318_07330</name>
    <name evidence="1" type="ORF">D7319_03150</name>
</gene>
<dbReference type="InterPro" id="IPR031596">
    <property type="entry name" value="MaAIMP_sms"/>
</dbReference>
<protein>
    <submittedName>
        <fullName evidence="1">Methionine/alanine import family NSS transporter small subunit</fullName>
    </submittedName>
</protein>
<dbReference type="Pfam" id="PF16951">
    <property type="entry name" value="MaAIMP_sms"/>
    <property type="match status" value="1"/>
</dbReference>
<evidence type="ECO:0000313" key="3">
    <source>
        <dbReference type="Proteomes" id="UP000268652"/>
    </source>
</evidence>
<sequence length="68" mass="7318">MTARPGTAEFEENDGGYDSSFLLRSGWGEEPVMSTDAVVMPIVTIGVLWGGRVVALLEPRGHPDERAS</sequence>
<keyword evidence="3" id="KW-1185">Reference proteome</keyword>